<dbReference type="SFLD" id="SFLDS00003">
    <property type="entry name" value="Haloacid_Dehalogenase"/>
    <property type="match status" value="1"/>
</dbReference>
<protein>
    <submittedName>
        <fullName evidence="1">HAD-IA family hydrolase</fullName>
    </submittedName>
</protein>
<dbReference type="Proteomes" id="UP000515847">
    <property type="component" value="Chromosome"/>
</dbReference>
<dbReference type="KEGG" id="tfr:BR63_17605"/>
<dbReference type="Gene3D" id="3.40.50.1000">
    <property type="entry name" value="HAD superfamily/HAD-like"/>
    <property type="match status" value="1"/>
</dbReference>
<organism evidence="1 2">
    <name type="scientific">Thermanaerosceptrum fracticalcis</name>
    <dbReference type="NCBI Taxonomy" id="1712410"/>
    <lineage>
        <taxon>Bacteria</taxon>
        <taxon>Bacillati</taxon>
        <taxon>Bacillota</taxon>
        <taxon>Clostridia</taxon>
        <taxon>Eubacteriales</taxon>
        <taxon>Peptococcaceae</taxon>
        <taxon>Thermanaerosceptrum</taxon>
    </lineage>
</organism>
<gene>
    <name evidence="1" type="ORF">BR63_17605</name>
</gene>
<keyword evidence="2" id="KW-1185">Reference proteome</keyword>
<dbReference type="InterPro" id="IPR050155">
    <property type="entry name" value="HAD-like_hydrolase_sf"/>
</dbReference>
<dbReference type="EMBL" id="CP045798">
    <property type="protein sequence ID" value="QNB47913.1"/>
    <property type="molecule type" value="Genomic_DNA"/>
</dbReference>
<dbReference type="Gene3D" id="1.10.150.240">
    <property type="entry name" value="Putative phosphatase, domain 2"/>
    <property type="match status" value="1"/>
</dbReference>
<dbReference type="GO" id="GO:0006281">
    <property type="term" value="P:DNA repair"/>
    <property type="evidence" value="ECO:0007669"/>
    <property type="project" value="TreeGrafter"/>
</dbReference>
<dbReference type="InterPro" id="IPR041492">
    <property type="entry name" value="HAD_2"/>
</dbReference>
<dbReference type="SFLD" id="SFLDG01135">
    <property type="entry name" value="C1.5.6:_HAD__Beta-PGM__Phospha"/>
    <property type="match status" value="1"/>
</dbReference>
<dbReference type="AlphaFoldDB" id="A0A7G6E759"/>
<proteinExistence type="predicted"/>
<dbReference type="Pfam" id="PF13419">
    <property type="entry name" value="HAD_2"/>
    <property type="match status" value="1"/>
</dbReference>
<dbReference type="InterPro" id="IPR023214">
    <property type="entry name" value="HAD_sf"/>
</dbReference>
<dbReference type="GO" id="GO:0008967">
    <property type="term" value="F:phosphoglycolate phosphatase activity"/>
    <property type="evidence" value="ECO:0007669"/>
    <property type="project" value="TreeGrafter"/>
</dbReference>
<dbReference type="FunFam" id="3.40.50.1000:FF:000022">
    <property type="entry name" value="Phosphoglycolate phosphatase"/>
    <property type="match status" value="1"/>
</dbReference>
<sequence length="226" mass="25404">MKKYTCRRRELRMKKITTLLFDLDGVLIDSFPDVADALNYAFKAVGAPEKSYEEIKSIFGYGAKNLVADGLGEKYASYFNEAMVTFKERYLATCLNKTKLYPGVKEVLNHFKDKNLAVVTNKSEFFSRYILEQLGVGQYFRYIVGPESVSCLKPHPEGILLLLERFRADAAESVMIGDFPSDMAAGKAAGTLTCGAYYGFGDRTKLKGAQADYYIETIAELKDLFF</sequence>
<reference evidence="1 2" key="1">
    <citation type="journal article" date="2019" name="Front. Microbiol.">
        <title>Thermoanaerosceptrum fracticalcis gen. nov. sp. nov., a Novel Fumarate-Fermenting Microorganism From a Deep Fractured Carbonate Aquifer of the US Great Basin.</title>
        <authorList>
            <person name="Hamilton-Brehm S.D."/>
            <person name="Stewart L.E."/>
            <person name="Zavarin M."/>
            <person name="Caldwell M."/>
            <person name="Lawson P.A."/>
            <person name="Onstott T.C."/>
            <person name="Grzymski J."/>
            <person name="Neveux I."/>
            <person name="Lollar B.S."/>
            <person name="Russell C.E."/>
            <person name="Moser D.P."/>
        </authorList>
    </citation>
    <scope>NUCLEOTIDE SEQUENCE [LARGE SCALE GENOMIC DNA]</scope>
    <source>
        <strain evidence="1 2">DRI-13</strain>
    </source>
</reference>
<accession>A0A7G6E759</accession>
<dbReference type="NCBIfam" id="TIGR01509">
    <property type="entry name" value="HAD-SF-IA-v3"/>
    <property type="match status" value="1"/>
</dbReference>
<dbReference type="SUPFAM" id="SSF56784">
    <property type="entry name" value="HAD-like"/>
    <property type="match status" value="1"/>
</dbReference>
<keyword evidence="1" id="KW-0378">Hydrolase</keyword>
<evidence type="ECO:0000313" key="2">
    <source>
        <dbReference type="Proteomes" id="UP000515847"/>
    </source>
</evidence>
<dbReference type="InterPro" id="IPR023198">
    <property type="entry name" value="PGP-like_dom2"/>
</dbReference>
<dbReference type="InterPro" id="IPR036412">
    <property type="entry name" value="HAD-like_sf"/>
</dbReference>
<evidence type="ECO:0000313" key="1">
    <source>
        <dbReference type="EMBL" id="QNB47913.1"/>
    </source>
</evidence>
<dbReference type="PANTHER" id="PTHR43434">
    <property type="entry name" value="PHOSPHOGLYCOLATE PHOSPHATASE"/>
    <property type="match status" value="1"/>
</dbReference>
<dbReference type="NCBIfam" id="TIGR01549">
    <property type="entry name" value="HAD-SF-IA-v1"/>
    <property type="match status" value="1"/>
</dbReference>
<dbReference type="GO" id="GO:0005829">
    <property type="term" value="C:cytosol"/>
    <property type="evidence" value="ECO:0007669"/>
    <property type="project" value="TreeGrafter"/>
</dbReference>
<dbReference type="InterPro" id="IPR006439">
    <property type="entry name" value="HAD-SF_hydro_IA"/>
</dbReference>
<name>A0A7G6E759_THEFR</name>
<dbReference type="SFLD" id="SFLDG01129">
    <property type="entry name" value="C1.5:_HAD__Beta-PGM__Phosphata"/>
    <property type="match status" value="1"/>
</dbReference>
<dbReference type="PANTHER" id="PTHR43434:SF1">
    <property type="entry name" value="PHOSPHOGLYCOLATE PHOSPHATASE"/>
    <property type="match status" value="1"/>
</dbReference>